<evidence type="ECO:0000256" key="1">
    <source>
        <dbReference type="SAM" id="MobiDB-lite"/>
    </source>
</evidence>
<keyword evidence="3" id="KW-1185">Reference proteome</keyword>
<dbReference type="KEGG" id="ffu:CLAFUR5_10103"/>
<organism evidence="2 3">
    <name type="scientific">Passalora fulva</name>
    <name type="common">Tomato leaf mold</name>
    <name type="synonym">Cladosporium fulvum</name>
    <dbReference type="NCBI Taxonomy" id="5499"/>
    <lineage>
        <taxon>Eukaryota</taxon>
        <taxon>Fungi</taxon>
        <taxon>Dikarya</taxon>
        <taxon>Ascomycota</taxon>
        <taxon>Pezizomycotina</taxon>
        <taxon>Dothideomycetes</taxon>
        <taxon>Dothideomycetidae</taxon>
        <taxon>Mycosphaerellales</taxon>
        <taxon>Mycosphaerellaceae</taxon>
        <taxon>Fulvia</taxon>
    </lineage>
</organism>
<dbReference type="GeneID" id="71989981"/>
<dbReference type="AlphaFoldDB" id="A0A9Q8URS1"/>
<gene>
    <name evidence="2" type="ORF">CLAFUR5_10103</name>
</gene>
<evidence type="ECO:0000313" key="2">
    <source>
        <dbReference type="EMBL" id="UJO20033.1"/>
    </source>
</evidence>
<dbReference type="RefSeq" id="XP_047764399.1">
    <property type="nucleotide sequence ID" value="XM_047909251.1"/>
</dbReference>
<evidence type="ECO:0000313" key="3">
    <source>
        <dbReference type="Proteomes" id="UP000756132"/>
    </source>
</evidence>
<reference evidence="2" key="1">
    <citation type="submission" date="2021-12" db="EMBL/GenBank/DDBJ databases">
        <authorList>
            <person name="Zaccaron A."/>
            <person name="Stergiopoulos I."/>
        </authorList>
    </citation>
    <scope>NUCLEOTIDE SEQUENCE</scope>
    <source>
        <strain evidence="2">Race5_Kim</strain>
    </source>
</reference>
<reference evidence="2" key="2">
    <citation type="journal article" date="2022" name="Microb. Genom.">
        <title>A chromosome-scale genome assembly of the tomato pathogen Cladosporium fulvum reveals a compartmentalized genome architecture and the presence of a dispensable chromosome.</title>
        <authorList>
            <person name="Zaccaron A.Z."/>
            <person name="Chen L.H."/>
            <person name="Samaras A."/>
            <person name="Stergiopoulos I."/>
        </authorList>
    </citation>
    <scope>NUCLEOTIDE SEQUENCE</scope>
    <source>
        <strain evidence="2">Race5_Kim</strain>
    </source>
</reference>
<dbReference type="EMBL" id="CP090169">
    <property type="protein sequence ID" value="UJO20033.1"/>
    <property type="molecule type" value="Genomic_DNA"/>
</dbReference>
<accession>A0A9Q8URS1</accession>
<name>A0A9Q8URS1_PASFU</name>
<sequence length="208" mass="22373">MESPIQQPKAPCLSSLRTSSAMSALPQSATDPGTPQPFSTFDAIRNAVQERLRLQDQDCALIAEALCTLAEGYVEEAQRSQEKDERITLATRAISAVLLARLCAQDVGDFGSLASDTLGLASSILTAYACPAAEVKRVLMEWYVKEGDERVTEDIMKLLPANAKTAAVEEVGNEPEVAGEAVQDHGPRHGLLALLLIIACAMMMLRMV</sequence>
<dbReference type="Proteomes" id="UP000756132">
    <property type="component" value="Chromosome 7"/>
</dbReference>
<feature type="region of interest" description="Disordered" evidence="1">
    <location>
        <begin position="19"/>
        <end position="38"/>
    </location>
</feature>
<protein>
    <submittedName>
        <fullName evidence="2">Uncharacterized protein</fullName>
    </submittedName>
</protein>
<proteinExistence type="predicted"/>